<sequence>SEECPNLLSIKRIKFKNNTIDIVPSWIRNKI</sequence>
<protein>
    <submittedName>
        <fullName evidence="1">Uncharacterized protein</fullName>
    </submittedName>
</protein>
<reference evidence="1" key="1">
    <citation type="journal article" date="2014" name="Front. Microbiol.">
        <title>High frequency of phylogenetically diverse reductive dehalogenase-homologous genes in deep subseafloor sedimentary metagenomes.</title>
        <authorList>
            <person name="Kawai M."/>
            <person name="Futagami T."/>
            <person name="Toyoda A."/>
            <person name="Takaki Y."/>
            <person name="Nishi S."/>
            <person name="Hori S."/>
            <person name="Arai W."/>
            <person name="Tsubouchi T."/>
            <person name="Morono Y."/>
            <person name="Uchiyama I."/>
            <person name="Ito T."/>
            <person name="Fujiyama A."/>
            <person name="Inagaki F."/>
            <person name="Takami H."/>
        </authorList>
    </citation>
    <scope>NUCLEOTIDE SEQUENCE</scope>
    <source>
        <strain evidence="1">Expedition CK06-06</strain>
    </source>
</reference>
<dbReference type="EMBL" id="BART01031939">
    <property type="protein sequence ID" value="GAH18132.1"/>
    <property type="molecule type" value="Genomic_DNA"/>
</dbReference>
<name>X1DD48_9ZZZZ</name>
<accession>X1DD48</accession>
<organism evidence="1">
    <name type="scientific">marine sediment metagenome</name>
    <dbReference type="NCBI Taxonomy" id="412755"/>
    <lineage>
        <taxon>unclassified sequences</taxon>
        <taxon>metagenomes</taxon>
        <taxon>ecological metagenomes</taxon>
    </lineage>
</organism>
<feature type="non-terminal residue" evidence="1">
    <location>
        <position position="1"/>
    </location>
</feature>
<proteinExistence type="predicted"/>
<evidence type="ECO:0000313" key="1">
    <source>
        <dbReference type="EMBL" id="GAH18132.1"/>
    </source>
</evidence>
<comment type="caution">
    <text evidence="1">The sequence shown here is derived from an EMBL/GenBank/DDBJ whole genome shotgun (WGS) entry which is preliminary data.</text>
</comment>
<gene>
    <name evidence="1" type="ORF">S01H4_55357</name>
</gene>
<dbReference type="AlphaFoldDB" id="X1DD48"/>